<accession>A0A0M0JGD6</accession>
<evidence type="ECO:0000313" key="2">
    <source>
        <dbReference type="EMBL" id="KOO25666.1"/>
    </source>
</evidence>
<dbReference type="AlphaFoldDB" id="A0A0M0JGD6"/>
<reference evidence="3" key="1">
    <citation type="journal article" date="2015" name="PLoS Genet.">
        <title>Genome Sequence and Transcriptome Analyses of Chrysochromulina tobin: Metabolic Tools for Enhanced Algal Fitness in the Prominent Order Prymnesiales (Haptophyceae).</title>
        <authorList>
            <person name="Hovde B.T."/>
            <person name="Deodato C.R."/>
            <person name="Hunsperger H.M."/>
            <person name="Ryken S.A."/>
            <person name="Yost W."/>
            <person name="Jha R.K."/>
            <person name="Patterson J."/>
            <person name="Monnat R.J. Jr."/>
            <person name="Barlow S.B."/>
            <person name="Starkenburg S.R."/>
            <person name="Cattolico R.A."/>
        </authorList>
    </citation>
    <scope>NUCLEOTIDE SEQUENCE</scope>
    <source>
        <strain evidence="3">CCMP291</strain>
    </source>
</reference>
<protein>
    <submittedName>
        <fullName evidence="2">Uncharacterized protein</fullName>
    </submittedName>
</protein>
<feature type="compositionally biased region" description="Polar residues" evidence="1">
    <location>
        <begin position="62"/>
        <end position="74"/>
    </location>
</feature>
<dbReference type="EMBL" id="JWZX01002945">
    <property type="protein sequence ID" value="KOO25666.1"/>
    <property type="molecule type" value="Genomic_DNA"/>
</dbReference>
<comment type="caution">
    <text evidence="2">The sequence shown here is derived from an EMBL/GenBank/DDBJ whole genome shotgun (WGS) entry which is preliminary data.</text>
</comment>
<sequence length="393" mass="44250">MTRTTPLPTKPNADASNQTLMAVQEMKKTITELTESTTELTERLETMISDTTVHSLKAATPMDSNKAASSTTSLSRKEANEWWANDDNTLSEVPTLSELKIAKTVGLKAIARGVAKMYQMCLFRDSLDITPKLVLKIVLTFCKQNNKLDDDHYDALVADDGKELMLLTNELMATPLGKAYISELAREGRKETYSELYTILFNIFYDGVKPGDLASMNERHAYLFHHQEGEKDEEALFPISHALFEMTINDDEIQEFSFPSKKLVEAAQQLSTLFGNFAPGSPNLVTGEREPLVTANLFALCALRLRTMKESDEKPGTITPFIDHCQVIPAMRDVLNWMAHPTFCPTIVESMLEYQKEVAYKKPQPVPQPGKKAKRRKVTVQPVVFEDDFEQEN</sequence>
<proteinExistence type="predicted"/>
<evidence type="ECO:0000313" key="3">
    <source>
        <dbReference type="Proteomes" id="UP000037460"/>
    </source>
</evidence>
<dbReference type="Proteomes" id="UP000037460">
    <property type="component" value="Unassembled WGS sequence"/>
</dbReference>
<evidence type="ECO:0000256" key="1">
    <source>
        <dbReference type="SAM" id="MobiDB-lite"/>
    </source>
</evidence>
<organism evidence="2 3">
    <name type="scientific">Chrysochromulina tobinii</name>
    <dbReference type="NCBI Taxonomy" id="1460289"/>
    <lineage>
        <taxon>Eukaryota</taxon>
        <taxon>Haptista</taxon>
        <taxon>Haptophyta</taxon>
        <taxon>Prymnesiophyceae</taxon>
        <taxon>Prymnesiales</taxon>
        <taxon>Chrysochromulinaceae</taxon>
        <taxon>Chrysochromulina</taxon>
    </lineage>
</organism>
<feature type="region of interest" description="Disordered" evidence="1">
    <location>
        <begin position="58"/>
        <end position="77"/>
    </location>
</feature>
<name>A0A0M0JGD6_9EUKA</name>
<keyword evidence="3" id="KW-1185">Reference proteome</keyword>
<gene>
    <name evidence="2" type="ORF">Ctob_008461</name>
</gene>